<gene>
    <name evidence="2" type="ORF">Tco_0704353</name>
</gene>
<organism evidence="2 3">
    <name type="scientific">Tanacetum coccineum</name>
    <dbReference type="NCBI Taxonomy" id="301880"/>
    <lineage>
        <taxon>Eukaryota</taxon>
        <taxon>Viridiplantae</taxon>
        <taxon>Streptophyta</taxon>
        <taxon>Embryophyta</taxon>
        <taxon>Tracheophyta</taxon>
        <taxon>Spermatophyta</taxon>
        <taxon>Magnoliopsida</taxon>
        <taxon>eudicotyledons</taxon>
        <taxon>Gunneridae</taxon>
        <taxon>Pentapetalae</taxon>
        <taxon>asterids</taxon>
        <taxon>campanulids</taxon>
        <taxon>Asterales</taxon>
        <taxon>Asteraceae</taxon>
        <taxon>Asteroideae</taxon>
        <taxon>Anthemideae</taxon>
        <taxon>Anthemidinae</taxon>
        <taxon>Tanacetum</taxon>
    </lineage>
</organism>
<reference evidence="2" key="1">
    <citation type="journal article" date="2022" name="Int. J. Mol. Sci.">
        <title>Draft Genome of Tanacetum Coccineum: Genomic Comparison of Closely Related Tanacetum-Family Plants.</title>
        <authorList>
            <person name="Yamashiro T."/>
            <person name="Shiraishi A."/>
            <person name="Nakayama K."/>
            <person name="Satake H."/>
        </authorList>
    </citation>
    <scope>NUCLEOTIDE SEQUENCE</scope>
</reference>
<sequence length="391" mass="44451">MHTITTTVLPLSQDAQCFKSAILAHDRGALLPLTVIIFRGFFNGSSQNPTCSLVECGVSGTFLRGNVQAKDQQQVYSFSATLIDSQGITLDCQIESIKDGKSPRRQKDSPLLDKTKTENIKNDRMLEARLGVGYLLWRIEDVIMHESYKSKILIHLGLDKMYQDMRSYIVAQYEGSLQKALGTNLDMSTAYHPQTDGQSERTIQTLEDMLRACAIDFGKGWVNPFPLVEFSYNNSYHASIKAAPFEALYGRKCHSLVCWAEPMEFQVGDKVMLKVSPWKGVVRFGKRGKLNPRYVGPFKVLERVGDVAYKLELPEEPDTGAYYHLGSLLSGWKIIDRKVKMVKRRHAKLSGFDGWNSKRGPEFTWEREDQFRRNTHFFTIDATALSWRLNA</sequence>
<dbReference type="SUPFAM" id="SSF53098">
    <property type="entry name" value="Ribonuclease H-like"/>
    <property type="match status" value="1"/>
</dbReference>
<evidence type="ECO:0000313" key="3">
    <source>
        <dbReference type="Proteomes" id="UP001151760"/>
    </source>
</evidence>
<dbReference type="PANTHER" id="PTHR45835:SF99">
    <property type="entry name" value="CHROMO DOMAIN-CONTAINING PROTEIN-RELATED"/>
    <property type="match status" value="1"/>
</dbReference>
<keyword evidence="2" id="KW-0808">Transferase</keyword>
<dbReference type="PROSITE" id="PS50994">
    <property type="entry name" value="INTEGRASE"/>
    <property type="match status" value="1"/>
</dbReference>
<feature type="domain" description="Integrase catalytic" evidence="1">
    <location>
        <begin position="161"/>
        <end position="252"/>
    </location>
</feature>
<evidence type="ECO:0000313" key="2">
    <source>
        <dbReference type="EMBL" id="GJS71512.1"/>
    </source>
</evidence>
<keyword evidence="2" id="KW-0548">Nucleotidyltransferase</keyword>
<dbReference type="Pfam" id="PF24626">
    <property type="entry name" value="SH3_Tf2-1"/>
    <property type="match status" value="1"/>
</dbReference>
<dbReference type="InterPro" id="IPR036397">
    <property type="entry name" value="RNaseH_sf"/>
</dbReference>
<dbReference type="GO" id="GO:0003964">
    <property type="term" value="F:RNA-directed DNA polymerase activity"/>
    <property type="evidence" value="ECO:0007669"/>
    <property type="project" value="UniProtKB-KW"/>
</dbReference>
<protein>
    <submittedName>
        <fullName evidence="2">Reverse transcriptase domain-containing protein</fullName>
    </submittedName>
</protein>
<dbReference type="InterPro" id="IPR001584">
    <property type="entry name" value="Integrase_cat-core"/>
</dbReference>
<accession>A0ABQ4Y2W2</accession>
<proteinExistence type="predicted"/>
<dbReference type="InterPro" id="IPR012337">
    <property type="entry name" value="RNaseH-like_sf"/>
</dbReference>
<dbReference type="InterPro" id="IPR056924">
    <property type="entry name" value="SH3_Tf2-1"/>
</dbReference>
<keyword evidence="2" id="KW-0695">RNA-directed DNA polymerase</keyword>
<name>A0ABQ4Y2W2_9ASTR</name>
<keyword evidence="3" id="KW-1185">Reference proteome</keyword>
<dbReference type="Gene3D" id="3.30.420.10">
    <property type="entry name" value="Ribonuclease H-like superfamily/Ribonuclease H"/>
    <property type="match status" value="1"/>
</dbReference>
<dbReference type="PANTHER" id="PTHR45835">
    <property type="entry name" value="YALI0A06105P"/>
    <property type="match status" value="1"/>
</dbReference>
<reference evidence="2" key="2">
    <citation type="submission" date="2022-01" db="EMBL/GenBank/DDBJ databases">
        <authorList>
            <person name="Yamashiro T."/>
            <person name="Shiraishi A."/>
            <person name="Satake H."/>
            <person name="Nakayama K."/>
        </authorList>
    </citation>
    <scope>NUCLEOTIDE SEQUENCE</scope>
</reference>
<dbReference type="Proteomes" id="UP001151760">
    <property type="component" value="Unassembled WGS sequence"/>
</dbReference>
<dbReference type="EMBL" id="BQNB010010012">
    <property type="protein sequence ID" value="GJS71512.1"/>
    <property type="molecule type" value="Genomic_DNA"/>
</dbReference>
<comment type="caution">
    <text evidence="2">The sequence shown here is derived from an EMBL/GenBank/DDBJ whole genome shotgun (WGS) entry which is preliminary data.</text>
</comment>
<evidence type="ECO:0000259" key="1">
    <source>
        <dbReference type="PROSITE" id="PS50994"/>
    </source>
</evidence>